<dbReference type="EMBL" id="WJBH02000001">
    <property type="protein sequence ID" value="KAI9565111.1"/>
    <property type="molecule type" value="Genomic_DNA"/>
</dbReference>
<keyword evidence="2" id="KW-1185">Reference proteome</keyword>
<evidence type="ECO:0000313" key="1">
    <source>
        <dbReference type="EMBL" id="KAI9565111.1"/>
    </source>
</evidence>
<dbReference type="AlphaFoldDB" id="A0AAD5PYU5"/>
<name>A0AAD5PYU5_9CRUS</name>
<organism evidence="1 2">
    <name type="scientific">Daphnia sinensis</name>
    <dbReference type="NCBI Taxonomy" id="1820382"/>
    <lineage>
        <taxon>Eukaryota</taxon>
        <taxon>Metazoa</taxon>
        <taxon>Ecdysozoa</taxon>
        <taxon>Arthropoda</taxon>
        <taxon>Crustacea</taxon>
        <taxon>Branchiopoda</taxon>
        <taxon>Diplostraca</taxon>
        <taxon>Cladocera</taxon>
        <taxon>Anomopoda</taxon>
        <taxon>Daphniidae</taxon>
        <taxon>Daphnia</taxon>
        <taxon>Daphnia similis group</taxon>
    </lineage>
</organism>
<evidence type="ECO:0000313" key="2">
    <source>
        <dbReference type="Proteomes" id="UP000820818"/>
    </source>
</evidence>
<proteinExistence type="predicted"/>
<comment type="caution">
    <text evidence="1">The sequence shown here is derived from an EMBL/GenBank/DDBJ whole genome shotgun (WGS) entry which is preliminary data.</text>
</comment>
<dbReference type="Proteomes" id="UP000820818">
    <property type="component" value="Linkage Group LG1"/>
</dbReference>
<protein>
    <submittedName>
        <fullName evidence="1">Uncharacterized protein</fullName>
    </submittedName>
</protein>
<sequence>MIVRVTATACACRTPRQFRMQNEARRSLFPIPPNTLLKKKSGSDCSTHYDEYPCFSFTYDIVLQYDEQGRSITVVIDKKLFVFK</sequence>
<accession>A0AAD5PYU5</accession>
<reference evidence="1 2" key="1">
    <citation type="submission" date="2022-05" db="EMBL/GenBank/DDBJ databases">
        <title>A multi-omics perspective on studying reproductive biology in Daphnia sinensis.</title>
        <authorList>
            <person name="Jia J."/>
        </authorList>
    </citation>
    <scope>NUCLEOTIDE SEQUENCE [LARGE SCALE GENOMIC DNA]</scope>
    <source>
        <strain evidence="1 2">WSL</strain>
    </source>
</reference>
<gene>
    <name evidence="1" type="ORF">GHT06_008879</name>
</gene>